<dbReference type="Proteomes" id="UP001158576">
    <property type="component" value="Chromosome 2"/>
</dbReference>
<keyword evidence="3" id="KW-1185">Reference proteome</keyword>
<accession>A0ABN7T2G5</accession>
<reference evidence="2 3" key="1">
    <citation type="submission" date="2021-04" db="EMBL/GenBank/DDBJ databases">
        <authorList>
            <person name="Bliznina A."/>
        </authorList>
    </citation>
    <scope>NUCLEOTIDE SEQUENCE [LARGE SCALE GENOMIC DNA]</scope>
</reference>
<evidence type="ECO:0000313" key="3">
    <source>
        <dbReference type="Proteomes" id="UP001158576"/>
    </source>
</evidence>
<feature type="signal peptide" evidence="1">
    <location>
        <begin position="1"/>
        <end position="16"/>
    </location>
</feature>
<proteinExistence type="predicted"/>
<sequence>MKIASQIGLLAVCLDAASLPTELTSIQPYNYDESSYDSLDQRKVPNRHPKARLRTLEAFSYELLDKWFDHVPSQDNWKMKFATNIQRMRSAFDRCGFYDPSLPHGGPEERFDDEENLRLDNVDPRVGTKQLTTGLSKWAQRYLDSCKGQRKNNHQVNRMKKWNKLLNRHLNNIGMPF</sequence>
<feature type="chain" id="PRO_5045706323" evidence="1">
    <location>
        <begin position="17"/>
        <end position="177"/>
    </location>
</feature>
<protein>
    <submittedName>
        <fullName evidence="2">Oidioi.mRNA.OKI2018_I69.chr2.g4022.t1.cds</fullName>
    </submittedName>
</protein>
<dbReference type="EMBL" id="OU015567">
    <property type="protein sequence ID" value="CAG5109490.1"/>
    <property type="molecule type" value="Genomic_DNA"/>
</dbReference>
<keyword evidence="1" id="KW-0732">Signal</keyword>
<gene>
    <name evidence="2" type="ORF">OKIOD_LOCUS12787</name>
</gene>
<name>A0ABN7T2G5_OIKDI</name>
<evidence type="ECO:0000313" key="2">
    <source>
        <dbReference type="EMBL" id="CAG5109490.1"/>
    </source>
</evidence>
<evidence type="ECO:0000256" key="1">
    <source>
        <dbReference type="SAM" id="SignalP"/>
    </source>
</evidence>
<organism evidence="2 3">
    <name type="scientific">Oikopleura dioica</name>
    <name type="common">Tunicate</name>
    <dbReference type="NCBI Taxonomy" id="34765"/>
    <lineage>
        <taxon>Eukaryota</taxon>
        <taxon>Metazoa</taxon>
        <taxon>Chordata</taxon>
        <taxon>Tunicata</taxon>
        <taxon>Appendicularia</taxon>
        <taxon>Copelata</taxon>
        <taxon>Oikopleuridae</taxon>
        <taxon>Oikopleura</taxon>
    </lineage>
</organism>